<proteinExistence type="inferred from homology"/>
<dbReference type="Pfam" id="PF00189">
    <property type="entry name" value="Ribosomal_S3_C"/>
    <property type="match status" value="1"/>
</dbReference>
<dbReference type="HAMAP" id="MF_01309_B">
    <property type="entry name" value="Ribosomal_uS3_B"/>
    <property type="match status" value="1"/>
</dbReference>
<keyword evidence="10" id="KW-0934">Plastid</keyword>
<dbReference type="InterPro" id="IPR057258">
    <property type="entry name" value="Ribosomal_uS3"/>
</dbReference>
<dbReference type="CDD" id="cd02412">
    <property type="entry name" value="KH-II_30S_S3"/>
    <property type="match status" value="1"/>
</dbReference>
<evidence type="ECO:0000256" key="1">
    <source>
        <dbReference type="ARBA" id="ARBA00010761"/>
    </source>
</evidence>
<dbReference type="InterPro" id="IPR001351">
    <property type="entry name" value="Ribosomal_uS3_C"/>
</dbReference>
<dbReference type="InterPro" id="IPR005704">
    <property type="entry name" value="Ribosomal_uS3_bac-typ"/>
</dbReference>
<sequence>MGQKVHPLGFRLGITQQHRSQWFAKPKQYSFLVVEDHFLRQTISAKFPEAGIVSVGIQRKVDQIRIDICAARPRAIVAFGGQDLDNLRRYLSQSLRGHREDTLGKARAFNPPTPGIAKPMPQIAIYITKLSNPNVSAGFLSDFLVEQLEKRIPFRRAMKSAVQRAQRAQIKGIKIQVAGRLNGAEIARSEWIRKGQVPLQTLRANVDYSYRTASTIYGLLGIKVWTFQGLADAKAKAKPAANA</sequence>
<evidence type="ECO:0000256" key="3">
    <source>
        <dbReference type="ARBA" id="ARBA00022884"/>
    </source>
</evidence>
<dbReference type="InterPro" id="IPR009019">
    <property type="entry name" value="KH_sf_prok-type"/>
</dbReference>
<dbReference type="GO" id="GO:0006412">
    <property type="term" value="P:translation"/>
    <property type="evidence" value="ECO:0007669"/>
    <property type="project" value="InterPro"/>
</dbReference>
<comment type="similarity">
    <text evidence="1 8">Belongs to the universal ribosomal protein uS3 family.</text>
</comment>
<evidence type="ECO:0000256" key="5">
    <source>
        <dbReference type="ARBA" id="ARBA00023274"/>
    </source>
</evidence>
<dbReference type="RefSeq" id="YP_004222020.1">
    <property type="nucleotide sequence ID" value="NC_015084.1"/>
</dbReference>
<evidence type="ECO:0000256" key="6">
    <source>
        <dbReference type="ARBA" id="ARBA00035154"/>
    </source>
</evidence>
<evidence type="ECO:0000256" key="7">
    <source>
        <dbReference type="PROSITE-ProRule" id="PRU00118"/>
    </source>
</evidence>
<dbReference type="SUPFAM" id="SSF54814">
    <property type="entry name" value="Prokaryotic type KH domain (KH-domain type II)"/>
    <property type="match status" value="1"/>
</dbReference>
<dbReference type="SUPFAM" id="SSF54821">
    <property type="entry name" value="Ribosomal protein S3 C-terminal domain"/>
    <property type="match status" value="1"/>
</dbReference>
<dbReference type="Gene3D" id="3.30.1140.32">
    <property type="entry name" value="Ribosomal protein S3, C-terminal domain"/>
    <property type="match status" value="1"/>
</dbReference>
<geneLocation type="plastid" evidence="10"/>
<keyword evidence="5 8" id="KW-0687">Ribonucleoprotein</keyword>
<dbReference type="InterPro" id="IPR036419">
    <property type="entry name" value="Ribosomal_S3_C_sf"/>
</dbReference>
<dbReference type="AlphaFoldDB" id="E9NPU2"/>
<accession>E9NPU2</accession>
<dbReference type="InterPro" id="IPR004044">
    <property type="entry name" value="KH_dom_type_2"/>
</dbReference>
<dbReference type="EMBL" id="HQ693844">
    <property type="protein sequence ID" value="ADV29868.1"/>
    <property type="molecule type" value="Genomic_DNA"/>
</dbReference>
<keyword evidence="3 7" id="KW-0694">RNA-binding</keyword>
<name>E9NPU2_COCSC</name>
<dbReference type="NCBIfam" id="TIGR01009">
    <property type="entry name" value="rpsC_bact"/>
    <property type="match status" value="1"/>
</dbReference>
<organism evidence="10 11">
    <name type="scientific">Coccomyxa subellipsoidea (strain C-169)</name>
    <name type="common">Green microalga</name>
    <dbReference type="NCBI Taxonomy" id="574566"/>
    <lineage>
        <taxon>Eukaryota</taxon>
        <taxon>Viridiplantae</taxon>
        <taxon>Chlorophyta</taxon>
        <taxon>core chlorophytes</taxon>
        <taxon>Trebouxiophyceae</taxon>
        <taxon>Trebouxiophyceae incertae sedis</taxon>
        <taxon>Coccomyxaceae</taxon>
        <taxon>Coccomyxa</taxon>
        <taxon>Coccomyxa subellipsoidea</taxon>
    </lineage>
</organism>
<dbReference type="GO" id="GO:0019843">
    <property type="term" value="F:rRNA binding"/>
    <property type="evidence" value="ECO:0007669"/>
    <property type="project" value="UniProtKB-KW"/>
</dbReference>
<dbReference type="Proteomes" id="UP000007264">
    <property type="component" value="Plastid"/>
</dbReference>
<keyword evidence="2" id="KW-0699">rRNA-binding</keyword>
<gene>
    <name evidence="10" type="primary">rps3</name>
</gene>
<dbReference type="Gene3D" id="3.30.300.20">
    <property type="match status" value="1"/>
</dbReference>
<evidence type="ECO:0000256" key="8">
    <source>
        <dbReference type="RuleBase" id="RU003624"/>
    </source>
</evidence>
<dbReference type="InterPro" id="IPR018280">
    <property type="entry name" value="Ribosomal_uS3_CS"/>
</dbReference>
<dbReference type="KEGG" id="csl:CospP_p044"/>
<evidence type="ECO:0000313" key="10">
    <source>
        <dbReference type="EMBL" id="ADV29868.1"/>
    </source>
</evidence>
<reference evidence="10" key="1">
    <citation type="submission" date="2010-12" db="EMBL/GenBank/DDBJ databases">
        <title>Organelle genomes of Coccomyxa sp.C-169.</title>
        <authorList>
            <person name="Smith D.R."/>
            <person name="Yamada T."/>
            <person name="Grigoriev I.V."/>
            <person name="Van Etten J.L."/>
        </authorList>
    </citation>
    <scope>NUCLEOTIDE SEQUENCE [LARGE SCALE GENOMIC DNA]</scope>
    <source>
        <strain evidence="10">C-169</strain>
    </source>
</reference>
<evidence type="ECO:0000256" key="4">
    <source>
        <dbReference type="ARBA" id="ARBA00022980"/>
    </source>
</evidence>
<keyword evidence="4 8" id="KW-0689">Ribosomal protein</keyword>
<dbReference type="PROSITE" id="PS00548">
    <property type="entry name" value="RIBOSOMAL_S3"/>
    <property type="match status" value="1"/>
</dbReference>
<evidence type="ECO:0000313" key="11">
    <source>
        <dbReference type="Proteomes" id="UP000007264"/>
    </source>
</evidence>
<feature type="domain" description="KH type-2" evidence="9">
    <location>
        <begin position="39"/>
        <end position="131"/>
    </location>
</feature>
<dbReference type="PANTHER" id="PTHR11760:SF19">
    <property type="entry name" value="SMALL RIBOSOMAL SUBUNIT PROTEIN US3C"/>
    <property type="match status" value="1"/>
</dbReference>
<dbReference type="GeneID" id="10200586"/>
<dbReference type="PANTHER" id="PTHR11760">
    <property type="entry name" value="30S/40S RIBOSOMAL PROTEIN S3"/>
    <property type="match status" value="1"/>
</dbReference>
<dbReference type="InterPro" id="IPR015946">
    <property type="entry name" value="KH_dom-like_a/b"/>
</dbReference>
<protein>
    <recommendedName>
        <fullName evidence="6">Small ribosomal subunit protein uS3c</fullName>
    </recommendedName>
</protein>
<evidence type="ECO:0000259" key="9">
    <source>
        <dbReference type="PROSITE" id="PS50823"/>
    </source>
</evidence>
<evidence type="ECO:0000256" key="2">
    <source>
        <dbReference type="ARBA" id="ARBA00022730"/>
    </source>
</evidence>
<dbReference type="GO" id="GO:0003735">
    <property type="term" value="F:structural constituent of ribosome"/>
    <property type="evidence" value="ECO:0007669"/>
    <property type="project" value="InterPro"/>
</dbReference>
<dbReference type="PROSITE" id="PS50823">
    <property type="entry name" value="KH_TYPE_2"/>
    <property type="match status" value="1"/>
</dbReference>
<keyword evidence="11" id="KW-1185">Reference proteome</keyword>
<dbReference type="GO" id="GO:0022627">
    <property type="term" value="C:cytosolic small ribosomal subunit"/>
    <property type="evidence" value="ECO:0007669"/>
    <property type="project" value="TreeGrafter"/>
</dbReference>